<dbReference type="Proteomes" id="UP000010553">
    <property type="component" value="Unassembled WGS sequence"/>
</dbReference>
<gene>
    <name evidence="2" type="ORF">OIE_03332</name>
</gene>
<proteinExistence type="predicted"/>
<name>A0A828ZRX4_ENTFC</name>
<dbReference type="RefSeq" id="WP_002308950.1">
    <property type="nucleotide sequence ID" value="NZ_KB029685.1"/>
</dbReference>
<comment type="caution">
    <text evidence="2">The sequence shown here is derived from an EMBL/GenBank/DDBJ whole genome shotgun (WGS) entry which is preliminary data.</text>
</comment>
<reference evidence="2 3" key="1">
    <citation type="submission" date="2012-12" db="EMBL/GenBank/DDBJ databases">
        <title>The Genome Sequence of Enterococcus faecium E1590.</title>
        <authorList>
            <consortium name="The Broad Institute Genome Sequencing Platform"/>
            <consortium name="The Broad Institute Genome Sequencing Center for Infectious Disease"/>
            <person name="Earl A.M."/>
            <person name="Gilmore M.S."/>
            <person name="van Schaik W."/>
            <person name="Lebreton F."/>
            <person name="Willems R.J."/>
            <person name="Walker B."/>
            <person name="Young S.K."/>
            <person name="Zeng Q."/>
            <person name="Gargeya S."/>
            <person name="Fitzgerald M."/>
            <person name="Haas B."/>
            <person name="Abouelleil A."/>
            <person name="Alvarado L."/>
            <person name="Arachchi H.M."/>
            <person name="Berlin A.M."/>
            <person name="Chapman S.B."/>
            <person name="Dewar J."/>
            <person name="Goldberg J."/>
            <person name="Griggs A."/>
            <person name="Gujja S."/>
            <person name="Hansen M."/>
            <person name="Howarth C."/>
            <person name="Imamovic A."/>
            <person name="Larimer J."/>
            <person name="McCowan C."/>
            <person name="Murphy C."/>
            <person name="Neiman D."/>
            <person name="Pearson M."/>
            <person name="Priest M."/>
            <person name="Roberts A."/>
            <person name="Saif S."/>
            <person name="Shea T."/>
            <person name="Sisk P."/>
            <person name="Sykes S."/>
            <person name="Wortman J."/>
            <person name="Nusbaum C."/>
            <person name="Birren B."/>
        </authorList>
    </citation>
    <scope>NUCLEOTIDE SEQUENCE [LARGE SCALE GENOMIC DNA]</scope>
    <source>
        <strain evidence="2 3">E1590</strain>
    </source>
</reference>
<protein>
    <submittedName>
        <fullName evidence="2">Uncharacterized protein</fullName>
    </submittedName>
</protein>
<keyword evidence="1" id="KW-1133">Transmembrane helix</keyword>
<feature type="transmembrane region" description="Helical" evidence="1">
    <location>
        <begin position="173"/>
        <end position="196"/>
    </location>
</feature>
<dbReference type="EMBL" id="AHXC01000003">
    <property type="protein sequence ID" value="ELB03371.1"/>
    <property type="molecule type" value="Genomic_DNA"/>
</dbReference>
<evidence type="ECO:0000313" key="2">
    <source>
        <dbReference type="EMBL" id="ELB03371.1"/>
    </source>
</evidence>
<keyword evidence="1" id="KW-0472">Membrane</keyword>
<feature type="transmembrane region" description="Helical" evidence="1">
    <location>
        <begin position="6"/>
        <end position="28"/>
    </location>
</feature>
<accession>A0A828ZRX4</accession>
<sequence>MNPSSLTEIIFSAGNLLLLFLSLLFNFYQFKSNQKEKVSSEIAERVIKQIFIPYQNSLGIYLYKKITPQNWEKLRNTLIHFKETLDCSTESYYLSDAIQLSINKLSLFLKLDHLNKKEFKHLNKQFQKFSKSYLREHSHFRETLHLPIKGALHRLQFKLYSNIWDYLHLISKISIIVIIAISFFTIFLAFFIPIYFTFSARFSNWIYEFLSP</sequence>
<evidence type="ECO:0000313" key="3">
    <source>
        <dbReference type="Proteomes" id="UP000010553"/>
    </source>
</evidence>
<organism evidence="2 3">
    <name type="scientific">Enterococcus faecium EnGen0003</name>
    <dbReference type="NCBI Taxonomy" id="1138901"/>
    <lineage>
        <taxon>Bacteria</taxon>
        <taxon>Bacillati</taxon>
        <taxon>Bacillota</taxon>
        <taxon>Bacilli</taxon>
        <taxon>Lactobacillales</taxon>
        <taxon>Enterococcaceae</taxon>
        <taxon>Enterococcus</taxon>
    </lineage>
</organism>
<evidence type="ECO:0000256" key="1">
    <source>
        <dbReference type="SAM" id="Phobius"/>
    </source>
</evidence>
<dbReference type="AlphaFoldDB" id="A0A828ZRX4"/>
<keyword evidence="1" id="KW-0812">Transmembrane</keyword>